<dbReference type="Proteomes" id="UP000233100">
    <property type="component" value="Chromosome 15"/>
</dbReference>
<organism evidence="2 3">
    <name type="scientific">Macaca fascicularis</name>
    <name type="common">Crab-eating macaque</name>
    <name type="synonym">Cynomolgus monkey</name>
    <dbReference type="NCBI Taxonomy" id="9541"/>
    <lineage>
        <taxon>Eukaryota</taxon>
        <taxon>Metazoa</taxon>
        <taxon>Chordata</taxon>
        <taxon>Craniata</taxon>
        <taxon>Vertebrata</taxon>
        <taxon>Euteleostomi</taxon>
        <taxon>Mammalia</taxon>
        <taxon>Eutheria</taxon>
        <taxon>Euarchontoglires</taxon>
        <taxon>Primates</taxon>
        <taxon>Haplorrhini</taxon>
        <taxon>Catarrhini</taxon>
        <taxon>Cercopithecidae</taxon>
        <taxon>Cercopithecinae</taxon>
        <taxon>Macaca</taxon>
    </lineage>
</organism>
<name>A0A7N9IFZ1_MACFA</name>
<protein>
    <submittedName>
        <fullName evidence="2">Uncharacterized protein</fullName>
    </submittedName>
</protein>
<evidence type="ECO:0000313" key="2">
    <source>
        <dbReference type="Ensembl" id="ENSMFAP00000060182.1"/>
    </source>
</evidence>
<keyword evidence="1" id="KW-0472">Membrane</keyword>
<feature type="transmembrane region" description="Helical" evidence="1">
    <location>
        <begin position="50"/>
        <end position="74"/>
    </location>
</feature>
<keyword evidence="1" id="KW-1133">Transmembrane helix</keyword>
<reference evidence="2 3" key="1">
    <citation type="submission" date="2013-03" db="EMBL/GenBank/DDBJ databases">
        <authorList>
            <person name="Warren W."/>
            <person name="Wilson R.K."/>
        </authorList>
    </citation>
    <scope>NUCLEOTIDE SEQUENCE</scope>
</reference>
<dbReference type="Ensembl" id="ENSMFAT00000098886.1">
    <property type="protein sequence ID" value="ENSMFAP00000049780.1"/>
    <property type="gene ID" value="ENSMFAG00000048939.1"/>
</dbReference>
<keyword evidence="3" id="KW-1185">Reference proteome</keyword>
<proteinExistence type="predicted"/>
<evidence type="ECO:0000313" key="3">
    <source>
        <dbReference type="Proteomes" id="UP000233100"/>
    </source>
</evidence>
<reference evidence="2" key="2">
    <citation type="submission" date="2025-05" db="UniProtKB">
        <authorList>
            <consortium name="Ensembl"/>
        </authorList>
    </citation>
    <scope>IDENTIFICATION</scope>
</reference>
<keyword evidence="1" id="KW-0812">Transmembrane</keyword>
<dbReference type="AlphaFoldDB" id="A0A7N9IFZ1"/>
<dbReference type="Ensembl" id="ENSMFAT00000097168.1">
    <property type="protein sequence ID" value="ENSMFAP00000060182.1"/>
    <property type="gene ID" value="ENSMFAG00000048939.1"/>
</dbReference>
<dbReference type="GeneTree" id="ENSGT01050000245398"/>
<sequence length="84" mass="9625">MIWLSACLLLVYRNACDFCTWILYPETLLKLLINLRSFWAESMGFSRNRIMSSSFCPFSMILAVVLSQMALIILKCVPSILSLL</sequence>
<evidence type="ECO:0000256" key="1">
    <source>
        <dbReference type="SAM" id="Phobius"/>
    </source>
</evidence>
<accession>A0A7N9IFZ1</accession>